<dbReference type="Proteomes" id="UP000198817">
    <property type="component" value="Unassembled WGS sequence"/>
</dbReference>
<protein>
    <recommendedName>
        <fullName evidence="4">DUF2798 domain-containing protein</fullName>
    </recommendedName>
</protein>
<dbReference type="InterPro" id="IPR021529">
    <property type="entry name" value="DUF2798"/>
</dbReference>
<keyword evidence="1" id="KW-1133">Transmembrane helix</keyword>
<feature type="transmembrane region" description="Helical" evidence="1">
    <location>
        <begin position="52"/>
        <end position="73"/>
    </location>
</feature>
<dbReference type="EMBL" id="FPBT01000002">
    <property type="protein sequence ID" value="SFU35151.1"/>
    <property type="molecule type" value="Genomic_DNA"/>
</dbReference>
<dbReference type="Pfam" id="PF11391">
    <property type="entry name" value="DUF2798"/>
    <property type="match status" value="2"/>
</dbReference>
<dbReference type="AlphaFoldDB" id="A0A1I7FG35"/>
<evidence type="ECO:0000256" key="1">
    <source>
        <dbReference type="SAM" id="Phobius"/>
    </source>
</evidence>
<name>A0A1I7FG35_9FIRM</name>
<evidence type="ECO:0000313" key="2">
    <source>
        <dbReference type="EMBL" id="SFU35151.1"/>
    </source>
</evidence>
<feature type="transmembrane region" description="Helical" evidence="1">
    <location>
        <begin position="85"/>
        <end position="109"/>
    </location>
</feature>
<keyword evidence="1" id="KW-0472">Membrane</keyword>
<accession>A0A1I7FG35</accession>
<organism evidence="2 3">
    <name type="scientific">Eubacterium pyruvativorans</name>
    <dbReference type="NCBI Taxonomy" id="155865"/>
    <lineage>
        <taxon>Bacteria</taxon>
        <taxon>Bacillati</taxon>
        <taxon>Bacillota</taxon>
        <taxon>Clostridia</taxon>
        <taxon>Eubacteriales</taxon>
        <taxon>Eubacteriaceae</taxon>
        <taxon>Eubacterium</taxon>
    </lineage>
</organism>
<keyword evidence="3" id="KW-1185">Reference proteome</keyword>
<feature type="transmembrane region" description="Helical" evidence="1">
    <location>
        <begin position="129"/>
        <end position="148"/>
    </location>
</feature>
<keyword evidence="1" id="KW-0812">Transmembrane</keyword>
<sequence length="171" mass="19124">MENMPRTKTEGLFFSILMTFLMVYAMVCYNIALNLGGMSNQVFLMAFGELRIMWPAALILEMLVLSKPIMALTMRAVTPEMPPMIIILIRSAITVCLMCPSMSFIAAVLFQDAGAQLPALWVQTAVFNFPMALCWQLCFAGPIGRAVFRLFFRRKSAAAPLAVRRNSTEIQ</sequence>
<gene>
    <name evidence="2" type="ORF">SAMN05216508_102118</name>
</gene>
<evidence type="ECO:0000313" key="3">
    <source>
        <dbReference type="Proteomes" id="UP000198817"/>
    </source>
</evidence>
<dbReference type="RefSeq" id="WP_341439733.1">
    <property type="nucleotide sequence ID" value="NZ_FOWF01000001.1"/>
</dbReference>
<feature type="transmembrane region" description="Helical" evidence="1">
    <location>
        <begin position="12"/>
        <end position="32"/>
    </location>
</feature>
<evidence type="ECO:0008006" key="4">
    <source>
        <dbReference type="Google" id="ProtNLM"/>
    </source>
</evidence>
<proteinExistence type="predicted"/>
<dbReference type="STRING" id="155865.SAMN05216515_10149"/>
<reference evidence="2 3" key="1">
    <citation type="submission" date="2016-10" db="EMBL/GenBank/DDBJ databases">
        <authorList>
            <person name="de Groot N.N."/>
        </authorList>
    </citation>
    <scope>NUCLEOTIDE SEQUENCE [LARGE SCALE GENOMIC DNA]</scope>
    <source>
        <strain evidence="2 3">KHGC13</strain>
    </source>
</reference>